<evidence type="ECO:0000313" key="2">
    <source>
        <dbReference type="Proteomes" id="UP000621447"/>
    </source>
</evidence>
<organism evidence="1 2">
    <name type="scientific">Sphingomonas hominis</name>
    <dbReference type="NCBI Taxonomy" id="2741495"/>
    <lineage>
        <taxon>Bacteria</taxon>
        <taxon>Pseudomonadati</taxon>
        <taxon>Pseudomonadota</taxon>
        <taxon>Alphaproteobacteria</taxon>
        <taxon>Sphingomonadales</taxon>
        <taxon>Sphingomonadaceae</taxon>
        <taxon>Sphingomonas</taxon>
    </lineage>
</organism>
<dbReference type="EMBL" id="JABULH010000001">
    <property type="protein sequence ID" value="NTS64175.1"/>
    <property type="molecule type" value="Genomic_DNA"/>
</dbReference>
<dbReference type="PROSITE" id="PS00191">
    <property type="entry name" value="CYTOCHROME_B5_1"/>
    <property type="match status" value="1"/>
</dbReference>
<reference evidence="1 2" key="1">
    <citation type="submission" date="2020-06" db="EMBL/GenBank/DDBJ databases">
        <title>Sphingomonas hominis sp. nov., a member of the Sphingomonas, isolated from the hair of a 22-year-old girl.</title>
        <authorList>
            <person name="Zhang D.-F."/>
            <person name="Cui X.-W."/>
        </authorList>
    </citation>
    <scope>NUCLEOTIDE SEQUENCE [LARGE SCALE GENOMIC DNA]</scope>
    <source>
        <strain evidence="1 2">HHU CXW</strain>
    </source>
</reference>
<accession>A0ABX2JCY8</accession>
<comment type="caution">
    <text evidence="1">The sequence shown here is derived from an EMBL/GenBank/DDBJ whole genome shotgun (WGS) entry which is preliminary data.</text>
</comment>
<protein>
    <submittedName>
        <fullName evidence="1">Uncharacterized protein</fullName>
    </submittedName>
</protein>
<name>A0ABX2JCY8_9SPHN</name>
<dbReference type="InterPro" id="IPR018506">
    <property type="entry name" value="Cyt_B5_heme-BS"/>
</dbReference>
<sequence>MRAVEYKGILFIEGHPGGAQVIQQLDTKIDGWFSSSQLKSLDHIKDIMVDQAKAHAGNAIIDFKYGQKSTFWRSLFSVDDVYWYATGSIARVDPASVSVK</sequence>
<proteinExistence type="predicted"/>
<dbReference type="RefSeq" id="WP_174192224.1">
    <property type="nucleotide sequence ID" value="NZ_JABULH010000001.1"/>
</dbReference>
<dbReference type="Proteomes" id="UP000621447">
    <property type="component" value="Unassembled WGS sequence"/>
</dbReference>
<keyword evidence="2" id="KW-1185">Reference proteome</keyword>
<evidence type="ECO:0000313" key="1">
    <source>
        <dbReference type="EMBL" id="NTS64175.1"/>
    </source>
</evidence>
<gene>
    <name evidence="1" type="ORF">HRV97_03235</name>
</gene>